<dbReference type="Proteomes" id="UP000002332">
    <property type="component" value="Plasmid pQBR103"/>
</dbReference>
<proteinExistence type="predicted"/>
<gene>
    <name evidence="1" type="ordered locus">pQBR0372</name>
</gene>
<dbReference type="AlphaFoldDB" id="A4V792"/>
<evidence type="ECO:0000313" key="2">
    <source>
        <dbReference type="Proteomes" id="UP000002332"/>
    </source>
</evidence>
<evidence type="ECO:0000313" key="1">
    <source>
        <dbReference type="EMBL" id="CAM96404.1"/>
    </source>
</evidence>
<reference evidence="1 2" key="1">
    <citation type="journal article" date="2007" name="ISME J.">
        <title>Sequence-based analysis of pQBR103; a representative of a unique, transfer-proficient mega plasmid resident in the microbial community of sugar beet.</title>
        <authorList>
            <person name="Tett A."/>
            <person name="Spiers A.J."/>
            <person name="Crossman L.C."/>
            <person name="Ager D."/>
            <person name="Ciric L."/>
            <person name="Dow J.M."/>
            <person name="Fry J.C."/>
            <person name="Harris D."/>
            <person name="Lilley A."/>
            <person name="Oliver A."/>
            <person name="Parkhill J."/>
            <person name="Quail M.A."/>
            <person name="Rainey P.B."/>
            <person name="Saunders N.J."/>
            <person name="Seeger K."/>
            <person name="Snyder L.A.S."/>
            <person name="Squares R."/>
            <person name="Thomas C.M."/>
            <person name="Turner S.L."/>
            <person name="Zhang X.-X."/>
            <person name="Field D."/>
            <person name="Bailey M.J."/>
        </authorList>
    </citation>
    <scope>NUCLEOTIDE SEQUENCE [LARGE SCALE GENOMIC DNA]</scope>
    <source>
        <strain evidence="1 2">SBW25</strain>
    </source>
</reference>
<dbReference type="EMBL" id="AM235768">
    <property type="protein sequence ID" value="CAM96404.1"/>
    <property type="molecule type" value="Genomic_DNA"/>
</dbReference>
<organism evidence="1 2">
    <name type="scientific">Pseudomonas fluorescens (strain SBW25)</name>
    <dbReference type="NCBI Taxonomy" id="216595"/>
    <lineage>
        <taxon>Bacteria</taxon>
        <taxon>Pseudomonadati</taxon>
        <taxon>Pseudomonadota</taxon>
        <taxon>Gammaproteobacteria</taxon>
        <taxon>Pseudomonadales</taxon>
        <taxon>Pseudomonadaceae</taxon>
        <taxon>Pseudomonas</taxon>
    </lineage>
</organism>
<sequence>MGAPMKLLTFHHTDSGNCRVYYKDSMKQLVCFQPSHLKGQFGLLACSRDGEPSHNIEVSGYIIDRFPAASDGATAVQFRTWYLASASESQRVFVTFYPEVWIQDNATVADPGETQIDVTAAILDMGMLQALKLKDNDDHSDDLRLAVEAPQWVKDWPGPHRVSCESAIQEHFTEDIQAS</sequence>
<geneLocation type="plasmid" evidence="1 2">
    <name>pQBR103</name>
</geneLocation>
<name>A4V792_PSEFS</name>
<keyword evidence="1" id="KW-0614">Plasmid</keyword>
<protein>
    <submittedName>
        <fullName evidence="1">Uncharacterized protein</fullName>
    </submittedName>
</protein>
<accession>A4V792</accession>